<keyword evidence="8" id="KW-0862">Zinc</keyword>
<comment type="subunit">
    <text evidence="12">Monomer. Interacts with DnaB.</text>
</comment>
<gene>
    <name evidence="12" type="primary">dnaG</name>
    <name evidence="14" type="ORF">GGQ59_002635</name>
</gene>
<dbReference type="InterPro" id="IPR013264">
    <property type="entry name" value="DNAG_N"/>
</dbReference>
<dbReference type="SUPFAM" id="SSF56731">
    <property type="entry name" value="DNA primase core"/>
    <property type="match status" value="1"/>
</dbReference>
<proteinExistence type="inferred from homology"/>
<dbReference type="CDD" id="cd03364">
    <property type="entry name" value="TOPRIM_DnaG_primases"/>
    <property type="match status" value="1"/>
</dbReference>
<dbReference type="EC" id="2.7.7.101" evidence="12"/>
<evidence type="ECO:0000313" key="14">
    <source>
        <dbReference type="EMBL" id="MBB4660091.1"/>
    </source>
</evidence>
<dbReference type="Pfam" id="PF01807">
    <property type="entry name" value="Zn_ribbon_DnaG"/>
    <property type="match status" value="1"/>
</dbReference>
<keyword evidence="5 12" id="KW-0235">DNA replication</keyword>
<dbReference type="GO" id="GO:0008270">
    <property type="term" value="F:zinc ion binding"/>
    <property type="evidence" value="ECO:0007669"/>
    <property type="project" value="UniProtKB-KW"/>
</dbReference>
<keyword evidence="10 12" id="KW-0238">DNA-binding</keyword>
<dbReference type="GO" id="GO:0005737">
    <property type="term" value="C:cytoplasm"/>
    <property type="evidence" value="ECO:0007669"/>
    <property type="project" value="TreeGrafter"/>
</dbReference>
<dbReference type="InterPro" id="IPR050219">
    <property type="entry name" value="DnaG_primase"/>
</dbReference>
<dbReference type="InterPro" id="IPR002694">
    <property type="entry name" value="Znf_CHC2"/>
</dbReference>
<sequence length="619" mass="68285">MASFTPDFLDELRSRLRASDVVGRYVKLKKEGREWRGLSPFTSEKTPSFFVNDEKARWFDFSSSKNGDVIGFYMEHLKLSFPEAVERLAEEAGLQVPKDTPEEKRRAERAKGLAEACAEAARFFRVMLGRAEGADARAYLDRRMVAQREREAFGLGYAPQSRTALLDHLLNKDFPKPLLIEAGLVIQLEDGSTYDRFRDRLMFPILGSKDRVIAFGGRALSKDAKAKYLNSPETPLFHKSAVLYDFARARRRAGGGAPLLVTEGYMDVIAAAGVGYAATAPLGTALTEGQLTLLWRASDEPVLCFDGDRAGQAAAWRAAERALPLLTPGKSLRFAFLPEGMDPDDLIRRDGKAAFDGVVEKAQPLAEVLWTRHVESHARGTPEEAAAFKRAAWDLVRQIKDEDVNEAYAEFLRGKLGAGAAPAAPAAPGRKAWLSPAEFRRRRDAPTVSPALKARLGAGIPQDAVREAQLIVTLIHHPALFTNHEAAVLDLDVQDEGLRGLLMHAVGRITESGSLDSEALRSHMLASPGTAEVYQRWSKHPLVRLARFTSQAAPYDAAEEGWLNALSIDRYQGDLEGEVAEAAAEAHLDTGRERTWFDAFNHRARLLAENKPDDDETDG</sequence>
<comment type="function">
    <text evidence="12">RNA polymerase that catalyzes the synthesis of short RNA molecules used as primers for DNA polymerase during DNA replication.</text>
</comment>
<name>A0A840I751_9PROT</name>
<dbReference type="Gene3D" id="3.90.580.10">
    <property type="entry name" value="Zinc finger, CHC2-type domain"/>
    <property type="match status" value="1"/>
</dbReference>
<dbReference type="Proteomes" id="UP000563524">
    <property type="component" value="Unassembled WGS sequence"/>
</dbReference>
<dbReference type="PROSITE" id="PS50880">
    <property type="entry name" value="TOPRIM"/>
    <property type="match status" value="1"/>
</dbReference>
<dbReference type="InterPro" id="IPR006171">
    <property type="entry name" value="TOPRIM_dom"/>
</dbReference>
<dbReference type="Pfam" id="PF08275">
    <property type="entry name" value="DNAG_N"/>
    <property type="match status" value="1"/>
</dbReference>
<dbReference type="InterPro" id="IPR036977">
    <property type="entry name" value="DNA_primase_Znf_CHC2"/>
</dbReference>
<comment type="similarity">
    <text evidence="12">Belongs to the DnaG primase family.</text>
</comment>
<evidence type="ECO:0000256" key="6">
    <source>
        <dbReference type="ARBA" id="ARBA00022723"/>
    </source>
</evidence>
<evidence type="ECO:0000256" key="10">
    <source>
        <dbReference type="ARBA" id="ARBA00023125"/>
    </source>
</evidence>
<organism evidence="14 15">
    <name type="scientific">Parvularcula dongshanensis</name>
    <dbReference type="NCBI Taxonomy" id="1173995"/>
    <lineage>
        <taxon>Bacteria</taxon>
        <taxon>Pseudomonadati</taxon>
        <taxon>Pseudomonadota</taxon>
        <taxon>Alphaproteobacteria</taxon>
        <taxon>Parvularculales</taxon>
        <taxon>Parvularculaceae</taxon>
        <taxon>Parvularcula</taxon>
    </lineage>
</organism>
<protein>
    <recommendedName>
        <fullName evidence="12">DNA primase</fullName>
        <ecNumber evidence="12">2.7.7.101</ecNumber>
    </recommendedName>
</protein>
<evidence type="ECO:0000256" key="1">
    <source>
        <dbReference type="ARBA" id="ARBA00022478"/>
    </source>
</evidence>
<dbReference type="PANTHER" id="PTHR30313:SF2">
    <property type="entry name" value="DNA PRIMASE"/>
    <property type="match status" value="1"/>
</dbReference>
<dbReference type="GO" id="GO:0006269">
    <property type="term" value="P:DNA replication, synthesis of primer"/>
    <property type="evidence" value="ECO:0007669"/>
    <property type="project" value="UniProtKB-UniRule"/>
</dbReference>
<evidence type="ECO:0000256" key="2">
    <source>
        <dbReference type="ARBA" id="ARBA00022515"/>
    </source>
</evidence>
<dbReference type="RefSeq" id="WP_183819330.1">
    <property type="nucleotide sequence ID" value="NZ_JACHOB010000006.1"/>
</dbReference>
<dbReference type="Gene3D" id="3.90.980.10">
    <property type="entry name" value="DNA primase, catalytic core, N-terminal domain"/>
    <property type="match status" value="1"/>
</dbReference>
<evidence type="ECO:0000256" key="7">
    <source>
        <dbReference type="ARBA" id="ARBA00022771"/>
    </source>
</evidence>
<keyword evidence="1 12" id="KW-0240">DNA-directed RNA polymerase</keyword>
<dbReference type="AlphaFoldDB" id="A0A840I751"/>
<dbReference type="InterPro" id="IPR037068">
    <property type="entry name" value="DNA_primase_core_N_sf"/>
</dbReference>
<evidence type="ECO:0000256" key="5">
    <source>
        <dbReference type="ARBA" id="ARBA00022705"/>
    </source>
</evidence>
<evidence type="ECO:0000256" key="12">
    <source>
        <dbReference type="HAMAP-Rule" id="MF_00974"/>
    </source>
</evidence>
<comment type="catalytic activity">
    <reaction evidence="12">
        <text>ssDNA + n NTP = ssDNA/pppN(pN)n-1 hybrid + (n-1) diphosphate.</text>
        <dbReference type="EC" id="2.7.7.101"/>
    </reaction>
</comment>
<evidence type="ECO:0000313" key="15">
    <source>
        <dbReference type="Proteomes" id="UP000563524"/>
    </source>
</evidence>
<evidence type="ECO:0000256" key="9">
    <source>
        <dbReference type="ARBA" id="ARBA00022842"/>
    </source>
</evidence>
<dbReference type="InterPro" id="IPR034151">
    <property type="entry name" value="TOPRIM_DnaG_bac"/>
</dbReference>
<evidence type="ECO:0000256" key="4">
    <source>
        <dbReference type="ARBA" id="ARBA00022695"/>
    </source>
</evidence>
<dbReference type="SMART" id="SM00400">
    <property type="entry name" value="ZnF_CHCC"/>
    <property type="match status" value="1"/>
</dbReference>
<dbReference type="FunFam" id="3.40.1360.10:FF:000002">
    <property type="entry name" value="DNA primase"/>
    <property type="match status" value="1"/>
</dbReference>
<keyword evidence="2 12" id="KW-0639">Primosome</keyword>
<dbReference type="NCBIfam" id="TIGR01391">
    <property type="entry name" value="dnaG"/>
    <property type="match status" value="1"/>
</dbReference>
<dbReference type="Gene3D" id="3.40.1360.10">
    <property type="match status" value="1"/>
</dbReference>
<keyword evidence="15" id="KW-1185">Reference proteome</keyword>
<keyword evidence="7" id="KW-0863">Zinc-finger</keyword>
<feature type="domain" description="Toprim" evidence="13">
    <location>
        <begin position="257"/>
        <end position="338"/>
    </location>
</feature>
<evidence type="ECO:0000259" key="13">
    <source>
        <dbReference type="PROSITE" id="PS50880"/>
    </source>
</evidence>
<keyword evidence="3 12" id="KW-0808">Transferase</keyword>
<dbReference type="EMBL" id="JACHOB010000006">
    <property type="protein sequence ID" value="MBB4660091.1"/>
    <property type="molecule type" value="Genomic_DNA"/>
</dbReference>
<keyword evidence="9" id="KW-0460">Magnesium</keyword>
<accession>A0A840I751</accession>
<evidence type="ECO:0000256" key="8">
    <source>
        <dbReference type="ARBA" id="ARBA00022833"/>
    </source>
</evidence>
<keyword evidence="6" id="KW-0479">Metal-binding</keyword>
<dbReference type="GO" id="GO:0003899">
    <property type="term" value="F:DNA-directed RNA polymerase activity"/>
    <property type="evidence" value="ECO:0007669"/>
    <property type="project" value="UniProtKB-UniRule"/>
</dbReference>
<evidence type="ECO:0000256" key="11">
    <source>
        <dbReference type="ARBA" id="ARBA00023163"/>
    </source>
</evidence>
<reference evidence="14 15" key="1">
    <citation type="submission" date="2020-08" db="EMBL/GenBank/DDBJ databases">
        <title>Genomic Encyclopedia of Type Strains, Phase IV (KMG-IV): sequencing the most valuable type-strain genomes for metagenomic binning, comparative biology and taxonomic classification.</title>
        <authorList>
            <person name="Goeker M."/>
        </authorList>
    </citation>
    <scope>NUCLEOTIDE SEQUENCE [LARGE SCALE GENOMIC DNA]</scope>
    <source>
        <strain evidence="14 15">DSM 102850</strain>
    </source>
</reference>
<dbReference type="InterPro" id="IPR030846">
    <property type="entry name" value="DnaG_bac"/>
</dbReference>
<dbReference type="GO" id="GO:0000428">
    <property type="term" value="C:DNA-directed RNA polymerase complex"/>
    <property type="evidence" value="ECO:0007669"/>
    <property type="project" value="UniProtKB-KW"/>
</dbReference>
<dbReference type="GO" id="GO:0003677">
    <property type="term" value="F:DNA binding"/>
    <property type="evidence" value="ECO:0007669"/>
    <property type="project" value="UniProtKB-KW"/>
</dbReference>
<keyword evidence="11 12" id="KW-0804">Transcription</keyword>
<comment type="caution">
    <text evidence="12">Lacks conserved residue(s) required for the propagation of feature annotation.</text>
</comment>
<dbReference type="HAMAP" id="MF_00974">
    <property type="entry name" value="DNA_primase_DnaG"/>
    <property type="match status" value="1"/>
</dbReference>
<dbReference type="Pfam" id="PF13155">
    <property type="entry name" value="Toprim_2"/>
    <property type="match status" value="1"/>
</dbReference>
<dbReference type="SUPFAM" id="SSF57783">
    <property type="entry name" value="Zinc beta-ribbon"/>
    <property type="match status" value="1"/>
</dbReference>
<dbReference type="SMART" id="SM00493">
    <property type="entry name" value="TOPRIM"/>
    <property type="match status" value="1"/>
</dbReference>
<comment type="caution">
    <text evidence="14">The sequence shown here is derived from an EMBL/GenBank/DDBJ whole genome shotgun (WGS) entry which is preliminary data.</text>
</comment>
<dbReference type="InterPro" id="IPR006295">
    <property type="entry name" value="DNA_primase_DnaG"/>
</dbReference>
<evidence type="ECO:0000256" key="3">
    <source>
        <dbReference type="ARBA" id="ARBA00022679"/>
    </source>
</evidence>
<dbReference type="PANTHER" id="PTHR30313">
    <property type="entry name" value="DNA PRIMASE"/>
    <property type="match status" value="1"/>
</dbReference>
<dbReference type="GO" id="GO:1990077">
    <property type="term" value="C:primosome complex"/>
    <property type="evidence" value="ECO:0007669"/>
    <property type="project" value="UniProtKB-KW"/>
</dbReference>
<keyword evidence="4 12" id="KW-0548">Nucleotidyltransferase</keyword>